<gene>
    <name evidence="2" type="ORF">D2V17_04855</name>
</gene>
<feature type="domain" description="Beta-lactamase-related" evidence="1">
    <location>
        <begin position="82"/>
        <end position="374"/>
    </location>
</feature>
<dbReference type="PANTHER" id="PTHR43283">
    <property type="entry name" value="BETA-LACTAMASE-RELATED"/>
    <property type="match status" value="1"/>
</dbReference>
<dbReference type="PROSITE" id="PS51257">
    <property type="entry name" value="PROKAR_LIPOPROTEIN"/>
    <property type="match status" value="1"/>
</dbReference>
<keyword evidence="2" id="KW-0378">Hydrolase</keyword>
<protein>
    <submittedName>
        <fullName evidence="2">Class C beta-lactamase-related serine hydrolase</fullName>
    </submittedName>
</protein>
<keyword evidence="3" id="KW-1185">Reference proteome</keyword>
<dbReference type="GO" id="GO:0016787">
    <property type="term" value="F:hydrolase activity"/>
    <property type="evidence" value="ECO:0007669"/>
    <property type="project" value="UniProtKB-KW"/>
</dbReference>
<dbReference type="Proteomes" id="UP000265366">
    <property type="component" value="Unassembled WGS sequence"/>
</dbReference>
<dbReference type="Pfam" id="PF00144">
    <property type="entry name" value="Beta-lactamase"/>
    <property type="match status" value="1"/>
</dbReference>
<proteinExistence type="predicted"/>
<dbReference type="EMBL" id="QXFM01000049">
    <property type="protein sequence ID" value="RIV90103.1"/>
    <property type="molecule type" value="Genomic_DNA"/>
</dbReference>
<dbReference type="AlphaFoldDB" id="A0A3A1P954"/>
<sequence length="389" mass="41785">MLRFATLCPKPVRRPSPSHWGLTALALPIALLASCSQDGPPPLPPLPAGALEAVVTDPGVPREQLARAVDDLFTAEDIGTTYAVVVVHNGKIVAERYAEGMSEDTRFVGWSMSKTVTAVLIGMLVADGRLELDEPAPVPSWQRAGDPRGEITLRQLLQMRSGLRHNEGYDPPYESSEVQMLYLAGHDDMAAFAEAQALETAPGEQFRYSTATSVILADIATDLIAPDGTPAQRQQAMATFLDARLAAPLGMESMIGEYDAAGTLTGGSSIWATARDWGKFGEFLRHGGSVKGAQIVPRRWIEFMRTPSPASPDYGAQTWLNRPSGGERSELFAARGPDSAFAAVGHLGQYVIVSPDQSLTVVRLGKTDGPERPALVQQLADIVQLYPGR</sequence>
<dbReference type="InterPro" id="IPR012338">
    <property type="entry name" value="Beta-lactam/transpept-like"/>
</dbReference>
<accession>A0A3A1P954</accession>
<dbReference type="SUPFAM" id="SSF56601">
    <property type="entry name" value="beta-lactamase/transpeptidase-like"/>
    <property type="match status" value="1"/>
</dbReference>
<dbReference type="InterPro" id="IPR001466">
    <property type="entry name" value="Beta-lactam-related"/>
</dbReference>
<evidence type="ECO:0000259" key="1">
    <source>
        <dbReference type="Pfam" id="PF00144"/>
    </source>
</evidence>
<organism evidence="2 3">
    <name type="scientific">Aurantiacibacter xanthus</name>
    <dbReference type="NCBI Taxonomy" id="1784712"/>
    <lineage>
        <taxon>Bacteria</taxon>
        <taxon>Pseudomonadati</taxon>
        <taxon>Pseudomonadota</taxon>
        <taxon>Alphaproteobacteria</taxon>
        <taxon>Sphingomonadales</taxon>
        <taxon>Erythrobacteraceae</taxon>
        <taxon>Aurantiacibacter</taxon>
    </lineage>
</organism>
<reference evidence="2 3" key="1">
    <citation type="submission" date="2018-08" db="EMBL/GenBank/DDBJ databases">
        <title>Erythrobacter zhengii sp.nov., a bacterium isolated from deep-sea sediment.</title>
        <authorList>
            <person name="Fang C."/>
            <person name="Wu Y.-H."/>
            <person name="Sun C."/>
            <person name="Wang H."/>
            <person name="Cheng H."/>
            <person name="Meng F.-X."/>
            <person name="Wang C.-S."/>
            <person name="Xu X.-W."/>
        </authorList>
    </citation>
    <scope>NUCLEOTIDE SEQUENCE [LARGE SCALE GENOMIC DNA]</scope>
    <source>
        <strain evidence="2 3">CCTCC AB 2015396</strain>
    </source>
</reference>
<name>A0A3A1P954_9SPHN</name>
<dbReference type="InterPro" id="IPR050789">
    <property type="entry name" value="Diverse_Enzym_Activities"/>
</dbReference>
<evidence type="ECO:0000313" key="2">
    <source>
        <dbReference type="EMBL" id="RIV90103.1"/>
    </source>
</evidence>
<dbReference type="Gene3D" id="3.40.710.10">
    <property type="entry name" value="DD-peptidase/beta-lactamase superfamily"/>
    <property type="match status" value="1"/>
</dbReference>
<evidence type="ECO:0000313" key="3">
    <source>
        <dbReference type="Proteomes" id="UP000265366"/>
    </source>
</evidence>
<dbReference type="PANTHER" id="PTHR43283:SF7">
    <property type="entry name" value="BETA-LACTAMASE-RELATED DOMAIN-CONTAINING PROTEIN"/>
    <property type="match status" value="1"/>
</dbReference>
<dbReference type="OrthoDB" id="9814204at2"/>
<comment type="caution">
    <text evidence="2">The sequence shown here is derived from an EMBL/GenBank/DDBJ whole genome shotgun (WGS) entry which is preliminary data.</text>
</comment>